<accession>A0ABS1KYZ0</accession>
<dbReference type="Proteomes" id="UP000613030">
    <property type="component" value="Unassembled WGS sequence"/>
</dbReference>
<proteinExistence type="predicted"/>
<dbReference type="Gene3D" id="2.60.40.10">
    <property type="entry name" value="Immunoglobulins"/>
    <property type="match status" value="1"/>
</dbReference>
<gene>
    <name evidence="1" type="ORF">JI741_24830</name>
</gene>
<dbReference type="RefSeq" id="WP_202014137.1">
    <property type="nucleotide sequence ID" value="NZ_JAERRB010000011.1"/>
</dbReference>
<evidence type="ECO:0000313" key="2">
    <source>
        <dbReference type="Proteomes" id="UP000613030"/>
    </source>
</evidence>
<name>A0ABS1KYZ0_9BACT</name>
<sequence>MNIVKVLISFTRLRDDLLDTFAQNIFNKMTGNVNFLTPSPALTDLDVVLKAYQAALAVAISGNKEQTSNKNDKREALERVLRELAMYVELTSKNNATVALSSGFDIRKPSAPIGILAKPVSVKLETGPNQGSMSVGIERINGADSYLFQYAETPITPTSAWFTQASTTRTVVINNLTVGKEYAFRIAAVGAHPTLVYSNVLTRFVS</sequence>
<dbReference type="SUPFAM" id="SSF49265">
    <property type="entry name" value="Fibronectin type III"/>
    <property type="match status" value="1"/>
</dbReference>
<dbReference type="EMBL" id="JAERRB010000011">
    <property type="protein sequence ID" value="MBL0744482.1"/>
    <property type="molecule type" value="Genomic_DNA"/>
</dbReference>
<evidence type="ECO:0008006" key="3">
    <source>
        <dbReference type="Google" id="ProtNLM"/>
    </source>
</evidence>
<dbReference type="InterPro" id="IPR013783">
    <property type="entry name" value="Ig-like_fold"/>
</dbReference>
<organism evidence="1 2">
    <name type="scientific">Chryseolinea lacunae</name>
    <dbReference type="NCBI Taxonomy" id="2801331"/>
    <lineage>
        <taxon>Bacteria</taxon>
        <taxon>Pseudomonadati</taxon>
        <taxon>Bacteroidota</taxon>
        <taxon>Cytophagia</taxon>
        <taxon>Cytophagales</taxon>
        <taxon>Fulvivirgaceae</taxon>
        <taxon>Chryseolinea</taxon>
    </lineage>
</organism>
<protein>
    <recommendedName>
        <fullName evidence="3">Fibronectin type-III domain-containing protein</fullName>
    </recommendedName>
</protein>
<evidence type="ECO:0000313" key="1">
    <source>
        <dbReference type="EMBL" id="MBL0744482.1"/>
    </source>
</evidence>
<comment type="caution">
    <text evidence="1">The sequence shown here is derived from an EMBL/GenBank/DDBJ whole genome shotgun (WGS) entry which is preliminary data.</text>
</comment>
<dbReference type="CDD" id="cd00063">
    <property type="entry name" value="FN3"/>
    <property type="match status" value="1"/>
</dbReference>
<reference evidence="1 2" key="1">
    <citation type="submission" date="2021-01" db="EMBL/GenBank/DDBJ databases">
        <title>Chryseolinea sp. Jin1 Genome sequencing and assembly.</title>
        <authorList>
            <person name="Kim I."/>
        </authorList>
    </citation>
    <scope>NUCLEOTIDE SEQUENCE [LARGE SCALE GENOMIC DNA]</scope>
    <source>
        <strain evidence="1 2">Jin1</strain>
    </source>
</reference>
<dbReference type="InterPro" id="IPR003961">
    <property type="entry name" value="FN3_dom"/>
</dbReference>
<keyword evidence="2" id="KW-1185">Reference proteome</keyword>
<dbReference type="InterPro" id="IPR036116">
    <property type="entry name" value="FN3_sf"/>
</dbReference>